<proteinExistence type="predicted"/>
<dbReference type="EMBL" id="DVLP01000441">
    <property type="protein sequence ID" value="HIT76933.1"/>
    <property type="molecule type" value="Genomic_DNA"/>
</dbReference>
<dbReference type="Proteomes" id="UP000886842">
    <property type="component" value="Unassembled WGS sequence"/>
</dbReference>
<gene>
    <name evidence="3" type="ORF">IAA98_15250</name>
</gene>
<evidence type="ECO:0000313" key="4">
    <source>
        <dbReference type="Proteomes" id="UP000886842"/>
    </source>
</evidence>
<reference evidence="3" key="2">
    <citation type="journal article" date="2021" name="PeerJ">
        <title>Extensive microbial diversity within the chicken gut microbiome revealed by metagenomics and culture.</title>
        <authorList>
            <person name="Gilroy R."/>
            <person name="Ravi A."/>
            <person name="Getino M."/>
            <person name="Pursley I."/>
            <person name="Horton D.L."/>
            <person name="Alikhan N.F."/>
            <person name="Baker D."/>
            <person name="Gharbi K."/>
            <person name="Hall N."/>
            <person name="Watson M."/>
            <person name="Adriaenssens E.M."/>
            <person name="Foster-Nyarko E."/>
            <person name="Jarju S."/>
            <person name="Secka A."/>
            <person name="Antonio M."/>
            <person name="Oren A."/>
            <person name="Chaudhuri R.R."/>
            <person name="La Ragione R."/>
            <person name="Hildebrand F."/>
            <person name="Pallen M.J."/>
        </authorList>
    </citation>
    <scope>NUCLEOTIDE SEQUENCE</scope>
    <source>
        <strain evidence="3">ChiGjej1B1-24693</strain>
    </source>
</reference>
<feature type="region of interest" description="Disordered" evidence="1">
    <location>
        <begin position="54"/>
        <end position="82"/>
    </location>
</feature>
<accession>A0A9D1H1L0</accession>
<keyword evidence="2" id="KW-1133">Transmembrane helix</keyword>
<sequence length="82" mass="9003">PTTDPFSMIAMALPMTILLMITEQIAKVSEKRRATREADDPVANDKVLAELNALDEQERLEREAAKPSDSSDADQDATARTS</sequence>
<comment type="caution">
    <text evidence="3">The sequence shown here is derived from an EMBL/GenBank/DDBJ whole genome shotgun (WGS) entry which is preliminary data.</text>
</comment>
<keyword evidence="2" id="KW-0812">Transmembrane</keyword>
<reference evidence="3" key="1">
    <citation type="submission" date="2020-10" db="EMBL/GenBank/DDBJ databases">
        <authorList>
            <person name="Gilroy R."/>
        </authorList>
    </citation>
    <scope>NUCLEOTIDE SEQUENCE</scope>
    <source>
        <strain evidence="3">ChiGjej1B1-24693</strain>
    </source>
</reference>
<feature type="transmembrane region" description="Helical" evidence="2">
    <location>
        <begin position="6"/>
        <end position="26"/>
    </location>
</feature>
<feature type="non-terminal residue" evidence="3">
    <location>
        <position position="1"/>
    </location>
</feature>
<protein>
    <submittedName>
        <fullName evidence="3">Twin-arginine translocase subunit TatC</fullName>
    </submittedName>
</protein>
<dbReference type="AlphaFoldDB" id="A0A9D1H1L0"/>
<feature type="compositionally biased region" description="Basic and acidic residues" evidence="1">
    <location>
        <begin position="56"/>
        <end position="66"/>
    </location>
</feature>
<keyword evidence="2" id="KW-0472">Membrane</keyword>
<evidence type="ECO:0000256" key="2">
    <source>
        <dbReference type="SAM" id="Phobius"/>
    </source>
</evidence>
<evidence type="ECO:0000313" key="3">
    <source>
        <dbReference type="EMBL" id="HIT76933.1"/>
    </source>
</evidence>
<organism evidence="3 4">
    <name type="scientific">Candidatus Avipropionibacterium avicola</name>
    <dbReference type="NCBI Taxonomy" id="2840701"/>
    <lineage>
        <taxon>Bacteria</taxon>
        <taxon>Bacillati</taxon>
        <taxon>Actinomycetota</taxon>
        <taxon>Actinomycetes</taxon>
        <taxon>Propionibacteriales</taxon>
        <taxon>Propionibacteriaceae</taxon>
        <taxon>Propionibacteriaceae incertae sedis</taxon>
        <taxon>Candidatus Avipropionibacterium</taxon>
    </lineage>
</organism>
<evidence type="ECO:0000256" key="1">
    <source>
        <dbReference type="SAM" id="MobiDB-lite"/>
    </source>
</evidence>
<name>A0A9D1H1L0_9ACTN</name>